<dbReference type="SUPFAM" id="SSF56436">
    <property type="entry name" value="C-type lectin-like"/>
    <property type="match status" value="1"/>
</dbReference>
<feature type="transmembrane region" description="Helical" evidence="7">
    <location>
        <begin position="315"/>
        <end position="336"/>
    </location>
</feature>
<evidence type="ECO:0000256" key="1">
    <source>
        <dbReference type="ARBA" id="ARBA00022679"/>
    </source>
</evidence>
<dbReference type="Proteomes" id="UP000603434">
    <property type="component" value="Unassembled WGS sequence"/>
</dbReference>
<dbReference type="PROSITE" id="PS50011">
    <property type="entry name" value="PROTEIN_KINASE_DOM"/>
    <property type="match status" value="1"/>
</dbReference>
<keyword evidence="7" id="KW-1133">Transmembrane helix</keyword>
<keyword evidence="3 9" id="KW-0418">Kinase</keyword>
<dbReference type="GO" id="GO:0005829">
    <property type="term" value="C:cytosol"/>
    <property type="evidence" value="ECO:0007669"/>
    <property type="project" value="TreeGrafter"/>
</dbReference>
<dbReference type="InterPro" id="IPR017441">
    <property type="entry name" value="Protein_kinase_ATP_BS"/>
</dbReference>
<dbReference type="EMBL" id="JACNJH010000199">
    <property type="protein sequence ID" value="MBC8362515.1"/>
    <property type="molecule type" value="Genomic_DNA"/>
</dbReference>
<dbReference type="InterPro" id="IPR045269">
    <property type="entry name" value="Atg1-like"/>
</dbReference>
<dbReference type="Pfam" id="PF03781">
    <property type="entry name" value="FGE-sulfatase"/>
    <property type="match status" value="1"/>
</dbReference>
<dbReference type="AlphaFoldDB" id="A0A8J6NTS8"/>
<dbReference type="Pfam" id="PF00069">
    <property type="entry name" value="Pkinase"/>
    <property type="match status" value="1"/>
</dbReference>
<feature type="region of interest" description="Disordered" evidence="6">
    <location>
        <begin position="356"/>
        <end position="380"/>
    </location>
</feature>
<comment type="caution">
    <text evidence="9">The sequence shown here is derived from an EMBL/GenBank/DDBJ whole genome shotgun (WGS) entry which is preliminary data.</text>
</comment>
<dbReference type="GO" id="GO:0004674">
    <property type="term" value="F:protein serine/threonine kinase activity"/>
    <property type="evidence" value="ECO:0007669"/>
    <property type="project" value="InterPro"/>
</dbReference>
<dbReference type="SMART" id="SM00220">
    <property type="entry name" value="S_TKc"/>
    <property type="match status" value="1"/>
</dbReference>
<proteinExistence type="predicted"/>
<dbReference type="PROSITE" id="PS00107">
    <property type="entry name" value="PROTEIN_KINASE_ATP"/>
    <property type="match status" value="1"/>
</dbReference>
<dbReference type="CDD" id="cd14014">
    <property type="entry name" value="STKc_PknB_like"/>
    <property type="match status" value="1"/>
</dbReference>
<evidence type="ECO:0000256" key="6">
    <source>
        <dbReference type="SAM" id="MobiDB-lite"/>
    </source>
</evidence>
<feature type="domain" description="Protein kinase" evidence="8">
    <location>
        <begin position="19"/>
        <end position="311"/>
    </location>
</feature>
<keyword evidence="2 5" id="KW-0547">Nucleotide-binding</keyword>
<dbReference type="InterPro" id="IPR042095">
    <property type="entry name" value="SUMF_sf"/>
</dbReference>
<evidence type="ECO:0000259" key="8">
    <source>
        <dbReference type="PROSITE" id="PS50011"/>
    </source>
</evidence>
<dbReference type="InterPro" id="IPR011009">
    <property type="entry name" value="Kinase-like_dom_sf"/>
</dbReference>
<dbReference type="GO" id="GO:0005524">
    <property type="term" value="F:ATP binding"/>
    <property type="evidence" value="ECO:0007669"/>
    <property type="project" value="UniProtKB-UniRule"/>
</dbReference>
<dbReference type="GO" id="GO:0000407">
    <property type="term" value="C:phagophore assembly site"/>
    <property type="evidence" value="ECO:0007669"/>
    <property type="project" value="TreeGrafter"/>
</dbReference>
<evidence type="ECO:0000256" key="2">
    <source>
        <dbReference type="ARBA" id="ARBA00022741"/>
    </source>
</evidence>
<keyword evidence="1" id="KW-0808">Transferase</keyword>
<sequence length="596" mass="68129">MSNSPANIFQIGNVLNHKWVIIEFIGKGAMGEVYRAHQLNLKRDVAIKVISEEMIQSFEDDPDEIETAFQRFRREVQAMAQIRHPNVLQIFDYGSDVIEKGDKDIPVEYIVMEYIPGATLRFTMPEEGFYPEHDLVAVWLVDYFLPLLEGVAAIHSQDIVHRDLKPENVLLDGKTPKIADFGLACSHRMKPLTQSIAVMGTPAYMSPEHFFDFKNADRQSDIYSLGKILFEAVSGKLGRETLPFKMVGLQKPESLFFQNIDRIIQDATVEKKEQRLNSIVEFRQRLLEALELLKSETATKITLPVGRLSFLHKPIFIWAGIIFAVTSMALMGLWHLMRKPGQTKKHSEVTRITQDDFPRSTLSEPSKAESISPVSPNQSILGKDGKKMLFIPGGDLKSMTELLKGQGKADRVQSFYMDEDMVTNHHFAEFLNEAKDNLVVENGVVKHNSEIWFYIGEGIESHEQIIYKHGRFHLRNTEYAAHQVVRVTWYGASAYARHYGKRLVTEYEWDYVMMNLAEDVKGETGTGKIGMGEDIKEWIQRSDKNQENRDEAMGKENLFYDSLVAGKSPSTKSELKQFRYPWEAFPDVGFRCAQSL</sequence>
<evidence type="ECO:0000313" key="10">
    <source>
        <dbReference type="Proteomes" id="UP000603434"/>
    </source>
</evidence>
<dbReference type="Gene3D" id="1.10.510.10">
    <property type="entry name" value="Transferase(Phosphotransferase) domain 1"/>
    <property type="match status" value="1"/>
</dbReference>
<dbReference type="GO" id="GO:0005776">
    <property type="term" value="C:autophagosome"/>
    <property type="evidence" value="ECO:0007669"/>
    <property type="project" value="TreeGrafter"/>
</dbReference>
<dbReference type="InterPro" id="IPR008271">
    <property type="entry name" value="Ser/Thr_kinase_AS"/>
</dbReference>
<dbReference type="GO" id="GO:0016020">
    <property type="term" value="C:membrane"/>
    <property type="evidence" value="ECO:0007669"/>
    <property type="project" value="TreeGrafter"/>
</dbReference>
<dbReference type="Gene3D" id="3.30.200.20">
    <property type="entry name" value="Phosphorylase Kinase, domain 1"/>
    <property type="match status" value="1"/>
</dbReference>
<protein>
    <submittedName>
        <fullName evidence="9">Protein kinase</fullName>
    </submittedName>
</protein>
<keyword evidence="7" id="KW-0472">Membrane</keyword>
<dbReference type="InterPro" id="IPR000719">
    <property type="entry name" value="Prot_kinase_dom"/>
</dbReference>
<dbReference type="InterPro" id="IPR005532">
    <property type="entry name" value="SUMF_dom"/>
</dbReference>
<dbReference type="PANTHER" id="PTHR24348">
    <property type="entry name" value="SERINE/THREONINE-PROTEIN KINASE UNC-51-RELATED"/>
    <property type="match status" value="1"/>
</dbReference>
<accession>A0A8J6NTS8</accession>
<evidence type="ECO:0000256" key="3">
    <source>
        <dbReference type="ARBA" id="ARBA00022777"/>
    </source>
</evidence>
<evidence type="ECO:0000256" key="4">
    <source>
        <dbReference type="ARBA" id="ARBA00022840"/>
    </source>
</evidence>
<dbReference type="PANTHER" id="PTHR24348:SF22">
    <property type="entry name" value="NON-SPECIFIC SERINE_THREONINE PROTEIN KINASE"/>
    <property type="match status" value="1"/>
</dbReference>
<keyword evidence="7" id="KW-0812">Transmembrane</keyword>
<evidence type="ECO:0000256" key="5">
    <source>
        <dbReference type="PROSITE-ProRule" id="PRU10141"/>
    </source>
</evidence>
<dbReference type="SUPFAM" id="SSF56112">
    <property type="entry name" value="Protein kinase-like (PK-like)"/>
    <property type="match status" value="1"/>
</dbReference>
<organism evidence="9 10">
    <name type="scientific">Candidatus Desulfatibia profunda</name>
    <dbReference type="NCBI Taxonomy" id="2841695"/>
    <lineage>
        <taxon>Bacteria</taxon>
        <taxon>Pseudomonadati</taxon>
        <taxon>Thermodesulfobacteriota</taxon>
        <taxon>Desulfobacteria</taxon>
        <taxon>Desulfobacterales</taxon>
        <taxon>Desulfobacterales incertae sedis</taxon>
        <taxon>Candidatus Desulfatibia</taxon>
    </lineage>
</organism>
<evidence type="ECO:0000256" key="7">
    <source>
        <dbReference type="SAM" id="Phobius"/>
    </source>
</evidence>
<keyword evidence="4 5" id="KW-0067">ATP-binding</keyword>
<feature type="binding site" evidence="5">
    <location>
        <position position="48"/>
    </location>
    <ligand>
        <name>ATP</name>
        <dbReference type="ChEBI" id="CHEBI:30616"/>
    </ligand>
</feature>
<dbReference type="InterPro" id="IPR016187">
    <property type="entry name" value="CTDL_fold"/>
</dbReference>
<evidence type="ECO:0000313" key="9">
    <source>
        <dbReference type="EMBL" id="MBC8362515.1"/>
    </source>
</evidence>
<dbReference type="Gene3D" id="3.90.1580.10">
    <property type="entry name" value="paralog of FGE (formylglycine-generating enzyme)"/>
    <property type="match status" value="1"/>
</dbReference>
<gene>
    <name evidence="9" type="ORF">H8E23_14080</name>
</gene>
<name>A0A8J6NTS8_9BACT</name>
<reference evidence="9 10" key="1">
    <citation type="submission" date="2020-08" db="EMBL/GenBank/DDBJ databases">
        <title>Bridging the membrane lipid divide: bacteria of the FCB group superphylum have the potential to synthesize archaeal ether lipids.</title>
        <authorList>
            <person name="Villanueva L."/>
            <person name="Von Meijenfeldt F.A.B."/>
            <person name="Westbye A.B."/>
            <person name="Yadav S."/>
            <person name="Hopmans E.C."/>
            <person name="Dutilh B.E."/>
            <person name="Sinninghe Damste J.S."/>
        </authorList>
    </citation>
    <scope>NUCLEOTIDE SEQUENCE [LARGE SCALE GENOMIC DNA]</scope>
    <source>
        <strain evidence="9">NIOZ-UU30</strain>
    </source>
</reference>
<dbReference type="PROSITE" id="PS00108">
    <property type="entry name" value="PROTEIN_KINASE_ST"/>
    <property type="match status" value="1"/>
</dbReference>